<organism evidence="1 2">
    <name type="scientific">Trichococcus patagoniensis</name>
    <dbReference type="NCBI Taxonomy" id="382641"/>
    <lineage>
        <taxon>Bacteria</taxon>
        <taxon>Bacillati</taxon>
        <taxon>Bacillota</taxon>
        <taxon>Bacilli</taxon>
        <taxon>Lactobacillales</taxon>
        <taxon>Carnobacteriaceae</taxon>
        <taxon>Trichococcus</taxon>
    </lineage>
</organism>
<sequence>MNAPHLALEAEQGVVRFLRWGVGGADGCAEMQKNPPTAIWRGKMQGAPLNFPVESALEGYPEEICSWKPAKTVLAGKNAELSTKFRSRRVPRTVLLGK</sequence>
<evidence type="ECO:0000313" key="1">
    <source>
        <dbReference type="EMBL" id="PTQ84139.1"/>
    </source>
</evidence>
<accession>A0A2T5IJY9</accession>
<name>A0A2T5IJY9_9LACT</name>
<gene>
    <name evidence="1" type="ORF">C8U37_11056</name>
</gene>
<keyword evidence="2" id="KW-1185">Reference proteome</keyword>
<dbReference type="EMBL" id="QAOM01000010">
    <property type="protein sequence ID" value="PTQ84139.1"/>
    <property type="molecule type" value="Genomic_DNA"/>
</dbReference>
<protein>
    <submittedName>
        <fullName evidence="1">Uncharacterized protein</fullName>
    </submittedName>
</protein>
<dbReference type="Proteomes" id="UP000244161">
    <property type="component" value="Unassembled WGS sequence"/>
</dbReference>
<comment type="caution">
    <text evidence="1">The sequence shown here is derived from an EMBL/GenBank/DDBJ whole genome shotgun (WGS) entry which is preliminary data.</text>
</comment>
<proteinExistence type="predicted"/>
<dbReference type="AlphaFoldDB" id="A0A2T5IJY9"/>
<evidence type="ECO:0000313" key="2">
    <source>
        <dbReference type="Proteomes" id="UP000244161"/>
    </source>
</evidence>
<reference evidence="1 2" key="1">
    <citation type="submission" date="2018-04" db="EMBL/GenBank/DDBJ databases">
        <title>Genomic Encyclopedia of Archaeal and Bacterial Type Strains, Phase II (KMG-II): from individual species to whole genera.</title>
        <authorList>
            <person name="Goeker M."/>
        </authorList>
    </citation>
    <scope>NUCLEOTIDE SEQUENCE [LARGE SCALE GENOMIC DNA]</scope>
    <source>
        <strain evidence="1 2">DSM 18806</strain>
    </source>
</reference>